<reference evidence="3" key="1">
    <citation type="submission" date="2022-11" db="EMBL/GenBank/DDBJ databases">
        <title>Hoeflea poritis sp. nov., isolated from scleractinian coral Porites lutea.</title>
        <authorList>
            <person name="Zhang G."/>
            <person name="Wei Q."/>
            <person name="Cai L."/>
        </authorList>
    </citation>
    <scope>NUCLEOTIDE SEQUENCE</scope>
    <source>
        <strain evidence="3">E7-10</strain>
    </source>
</reference>
<name>A0ABT4VW11_9HYPH</name>
<evidence type="ECO:0000313" key="3">
    <source>
        <dbReference type="EMBL" id="MDA4848891.1"/>
    </source>
</evidence>
<keyword evidence="4" id="KW-1185">Reference proteome</keyword>
<evidence type="ECO:0000313" key="4">
    <source>
        <dbReference type="Proteomes" id="UP001148313"/>
    </source>
</evidence>
<accession>A0ABT4VW11</accession>
<dbReference type="Proteomes" id="UP001148313">
    <property type="component" value="Unassembled WGS sequence"/>
</dbReference>
<feature type="coiled-coil region" evidence="1">
    <location>
        <begin position="49"/>
        <end position="76"/>
    </location>
</feature>
<proteinExistence type="predicted"/>
<evidence type="ECO:0000256" key="2">
    <source>
        <dbReference type="SAM" id="MobiDB-lite"/>
    </source>
</evidence>
<comment type="caution">
    <text evidence="3">The sequence shown here is derived from an EMBL/GenBank/DDBJ whole genome shotgun (WGS) entry which is preliminary data.</text>
</comment>
<protein>
    <submittedName>
        <fullName evidence="3">CopG family transcriptional regulator</fullName>
    </submittedName>
</protein>
<feature type="region of interest" description="Disordered" evidence="2">
    <location>
        <begin position="152"/>
        <end position="179"/>
    </location>
</feature>
<organism evidence="3 4">
    <name type="scientific">Hoeflea poritis</name>
    <dbReference type="NCBI Taxonomy" id="2993659"/>
    <lineage>
        <taxon>Bacteria</taxon>
        <taxon>Pseudomonadati</taxon>
        <taxon>Pseudomonadota</taxon>
        <taxon>Alphaproteobacteria</taxon>
        <taxon>Hyphomicrobiales</taxon>
        <taxon>Rhizobiaceae</taxon>
        <taxon>Hoeflea</taxon>
    </lineage>
</organism>
<gene>
    <name evidence="3" type="ORF">OOZ53_26335</name>
</gene>
<sequence length="179" mass="20209">MKPRLNVHISHKLSEKVELISKRPGVTKASVVEAALMGFFSKEFDDQRDGALIRRLDRLTRQYDRLERNLTITTETLALFVRFFLTVTPPLPNADQDAARALGKERFEYFTTRLARRLAGGKNMIKDVLEEISAEEGDFFTPEEIDALRAVREGLSVHDGPPDGKMSDEESSQGEAVDE</sequence>
<dbReference type="RefSeq" id="WP_271092774.1">
    <property type="nucleotide sequence ID" value="NZ_JAPJZH010000042.1"/>
</dbReference>
<feature type="compositionally biased region" description="Acidic residues" evidence="2">
    <location>
        <begin position="169"/>
        <end position="179"/>
    </location>
</feature>
<dbReference type="EMBL" id="JAPJZH010000042">
    <property type="protein sequence ID" value="MDA4848891.1"/>
    <property type="molecule type" value="Genomic_DNA"/>
</dbReference>
<feature type="compositionally biased region" description="Basic and acidic residues" evidence="2">
    <location>
        <begin position="152"/>
        <end position="168"/>
    </location>
</feature>
<keyword evidence="1" id="KW-0175">Coiled coil</keyword>
<evidence type="ECO:0000256" key="1">
    <source>
        <dbReference type="SAM" id="Coils"/>
    </source>
</evidence>